<dbReference type="SMART" id="SM00239">
    <property type="entry name" value="C2"/>
    <property type="match status" value="1"/>
</dbReference>
<evidence type="ECO:0000259" key="2">
    <source>
        <dbReference type="PROSITE" id="PS50004"/>
    </source>
</evidence>
<feature type="compositionally biased region" description="Polar residues" evidence="1">
    <location>
        <begin position="332"/>
        <end position="341"/>
    </location>
</feature>
<evidence type="ECO:0008006" key="6">
    <source>
        <dbReference type="Google" id="ProtNLM"/>
    </source>
</evidence>
<evidence type="ECO:0000313" key="4">
    <source>
        <dbReference type="EMBL" id="KAK5575882.1"/>
    </source>
</evidence>
<evidence type="ECO:0000256" key="1">
    <source>
        <dbReference type="SAM" id="MobiDB-lite"/>
    </source>
</evidence>
<dbReference type="SMART" id="SM00456">
    <property type="entry name" value="WW"/>
    <property type="match status" value="1"/>
</dbReference>
<feature type="compositionally biased region" description="Pro residues" evidence="1">
    <location>
        <begin position="412"/>
        <end position="424"/>
    </location>
</feature>
<dbReference type="Pfam" id="PF00168">
    <property type="entry name" value="C2"/>
    <property type="match status" value="2"/>
</dbReference>
<feature type="compositionally biased region" description="Low complexity" evidence="1">
    <location>
        <begin position="321"/>
        <end position="331"/>
    </location>
</feature>
<dbReference type="AlphaFoldDB" id="A0AAN7TL49"/>
<comment type="caution">
    <text evidence="4">The sequence shown here is derived from an EMBL/GenBank/DDBJ whole genome shotgun (WGS) entry which is preliminary data.</text>
</comment>
<dbReference type="CDD" id="cd00201">
    <property type="entry name" value="WW"/>
    <property type="match status" value="1"/>
</dbReference>
<dbReference type="InterPro" id="IPR001202">
    <property type="entry name" value="WW_dom"/>
</dbReference>
<name>A0AAN7TL49_9MYCE</name>
<dbReference type="SUPFAM" id="SSF51045">
    <property type="entry name" value="WW domain"/>
    <property type="match status" value="1"/>
</dbReference>
<feature type="compositionally biased region" description="Low complexity" evidence="1">
    <location>
        <begin position="342"/>
        <end position="411"/>
    </location>
</feature>
<dbReference type="PROSITE" id="PS50004">
    <property type="entry name" value="C2"/>
    <property type="match status" value="1"/>
</dbReference>
<dbReference type="Proteomes" id="UP001344447">
    <property type="component" value="Unassembled WGS sequence"/>
</dbReference>
<evidence type="ECO:0000313" key="5">
    <source>
        <dbReference type="Proteomes" id="UP001344447"/>
    </source>
</evidence>
<dbReference type="SUPFAM" id="SSF49562">
    <property type="entry name" value="C2 domain (Calcium/lipid-binding domain, CaLB)"/>
    <property type="match status" value="1"/>
</dbReference>
<dbReference type="Pfam" id="PF00397">
    <property type="entry name" value="WW"/>
    <property type="match status" value="1"/>
</dbReference>
<dbReference type="Gene3D" id="2.60.40.150">
    <property type="entry name" value="C2 domain"/>
    <property type="match status" value="1"/>
</dbReference>
<gene>
    <name evidence="4" type="ORF">RB653_007016</name>
</gene>
<feature type="domain" description="C2" evidence="2">
    <location>
        <begin position="1"/>
        <end position="113"/>
    </location>
</feature>
<feature type="region of interest" description="Disordered" evidence="1">
    <location>
        <begin position="320"/>
        <end position="458"/>
    </location>
</feature>
<dbReference type="InterPro" id="IPR000008">
    <property type="entry name" value="C2_dom"/>
</dbReference>
<dbReference type="InterPro" id="IPR036020">
    <property type="entry name" value="WW_dom_sf"/>
</dbReference>
<keyword evidence="5" id="KW-1185">Reference proteome</keyword>
<feature type="domain" description="WW" evidence="3">
    <location>
        <begin position="454"/>
        <end position="487"/>
    </location>
</feature>
<organism evidence="4 5">
    <name type="scientific">Dictyostelium firmibasis</name>
    <dbReference type="NCBI Taxonomy" id="79012"/>
    <lineage>
        <taxon>Eukaryota</taxon>
        <taxon>Amoebozoa</taxon>
        <taxon>Evosea</taxon>
        <taxon>Eumycetozoa</taxon>
        <taxon>Dictyostelia</taxon>
        <taxon>Dictyosteliales</taxon>
        <taxon>Dictyosteliaceae</taxon>
        <taxon>Dictyostelium</taxon>
    </lineage>
</organism>
<protein>
    <recommendedName>
        <fullName evidence="6">WW domain-containing protein</fullName>
    </recommendedName>
</protein>
<sequence length="573" mass="65424">MHYSIKIHNIKAYDLSLKKENHNANNINIDPYVKLKFDQFKKFKTESISKSITPTWKFEQTFHIPIMKDQELKNKKVEIDCYDSCVIGGDNLIGGCSIDFFTVLNGPVHHKLVLRNKGIANGTIEFDLEMSEFLDTKLTFRNLKTSYYAGSLPISSIDQSIEKYLFYYILNSSKLQKVTKTLKTKKSNNLVWEDIDQIIYTIGLKELLICPIVFNILQYKNYNGETDPSLGQVTITLSSIVFDPKQITGPSYGGVDQKMVSFVEPIIHQNQVVGIMEGEIYFDNVSQFIQLQDCVHTETGIQSFAGTNHPIKEQPQPIFINNTTTTTNTNTVSQSPPKSFTQQPFVPQQSQQPFVPQQSQPQSFVPQQSQPQSFVPQQSQPSVPQQQSPPQSFVPQQSQPSVPQQQQQQQQPPEPFVPQQPEPFVPQQQSQPFAPPQSQPQQPQKYQGPEWTDPRLPSGWVIRQDQTGKQFYVDHNTKSAHWTLPTHIAVLLNQPTTATKPLQPVQQVQQQGYVYPQQIQQPTVAGYPAAVQYGYPQQQQQGYVYPQYYQQYPTSTYMMSYPSSSCHSRHHHC</sequence>
<evidence type="ECO:0000259" key="3">
    <source>
        <dbReference type="PROSITE" id="PS50020"/>
    </source>
</evidence>
<dbReference type="PROSITE" id="PS50020">
    <property type="entry name" value="WW_DOMAIN_2"/>
    <property type="match status" value="1"/>
</dbReference>
<proteinExistence type="predicted"/>
<dbReference type="Gene3D" id="2.20.70.10">
    <property type="match status" value="1"/>
</dbReference>
<dbReference type="EMBL" id="JAVFKY010000005">
    <property type="protein sequence ID" value="KAK5575882.1"/>
    <property type="molecule type" value="Genomic_DNA"/>
</dbReference>
<dbReference type="CDD" id="cd00030">
    <property type="entry name" value="C2"/>
    <property type="match status" value="1"/>
</dbReference>
<dbReference type="InterPro" id="IPR035892">
    <property type="entry name" value="C2_domain_sf"/>
</dbReference>
<reference evidence="4 5" key="1">
    <citation type="submission" date="2023-11" db="EMBL/GenBank/DDBJ databases">
        <title>Dfirmibasis_genome.</title>
        <authorList>
            <person name="Edelbroek B."/>
            <person name="Kjellin J."/>
            <person name="Jerlstrom-Hultqvist J."/>
            <person name="Soderbom F."/>
        </authorList>
    </citation>
    <scope>NUCLEOTIDE SEQUENCE [LARGE SCALE GENOMIC DNA]</scope>
    <source>
        <strain evidence="4 5">TNS-C-14</strain>
    </source>
</reference>
<accession>A0AAN7TL49</accession>